<dbReference type="PANTHER" id="PTHR30483">
    <property type="entry name" value="LEUCINE-SPECIFIC-BINDING PROTEIN"/>
    <property type="match status" value="1"/>
</dbReference>
<evidence type="ECO:0000313" key="8">
    <source>
        <dbReference type="Proteomes" id="UP000663946"/>
    </source>
</evidence>
<dbReference type="SUPFAM" id="SSF53822">
    <property type="entry name" value="Periplasmic binding protein-like I"/>
    <property type="match status" value="1"/>
</dbReference>
<geneLocation type="plasmid" evidence="7 8">
    <name>pQ15_94_2</name>
</geneLocation>
<evidence type="ECO:0000256" key="4">
    <source>
        <dbReference type="ARBA" id="ARBA00022970"/>
    </source>
</evidence>
<evidence type="ECO:0000313" key="7">
    <source>
        <dbReference type="EMBL" id="QTG16900.1"/>
    </source>
</evidence>
<dbReference type="CDD" id="cd06359">
    <property type="entry name" value="PBP1_Nba-like"/>
    <property type="match status" value="1"/>
</dbReference>
<keyword evidence="2" id="KW-0813">Transport</keyword>
<feature type="signal peptide" evidence="5">
    <location>
        <begin position="1"/>
        <end position="21"/>
    </location>
</feature>
<dbReference type="RefSeq" id="WP_333722692.1">
    <property type="nucleotide sequence ID" value="NZ_CP049219.1"/>
</dbReference>
<protein>
    <submittedName>
        <fullName evidence="7">ABC transporter substrate-binding protein</fullName>
    </submittedName>
</protein>
<organism evidence="7 8">
    <name type="scientific">Agrobacterium tumefaciens</name>
    <dbReference type="NCBI Taxonomy" id="358"/>
    <lineage>
        <taxon>Bacteria</taxon>
        <taxon>Pseudomonadati</taxon>
        <taxon>Pseudomonadota</taxon>
        <taxon>Alphaproteobacteria</taxon>
        <taxon>Hyphomicrobiales</taxon>
        <taxon>Rhizobiaceae</taxon>
        <taxon>Rhizobium/Agrobacterium group</taxon>
        <taxon>Agrobacterium</taxon>
        <taxon>Agrobacterium tumefaciens complex</taxon>
    </lineage>
</organism>
<comment type="similarity">
    <text evidence="1">Belongs to the leucine-binding protein family.</text>
</comment>
<feature type="chain" id="PRO_5042567102" evidence="5">
    <location>
        <begin position="22"/>
        <end position="388"/>
    </location>
</feature>
<dbReference type="InterPro" id="IPR051010">
    <property type="entry name" value="BCAA_transport"/>
</dbReference>
<sequence>MNKRFAFAFLAALTVTGGVAAQEKVKVGMVLTLSGPPAAVGQQVRNGFDMALEELGGKLGGLPAELTVQDDELKPDIAVTKAQALVQRDGVQFVVGPVFSNVLQAIIKPVTDSNVFLLSPNPGTSDFAGVRCNPNFFVLSIQNDQGAEAVGEYATREKLKNIVALAPNYQAGRDMIAGFKNAFKDELADEIFVPLNQLDYSAEMARIASLQPDAVFAFMPGGMGVNFVKQFDQAGLKGKVKMLSVFSADEVNLTAQQDAALGVLSGSSWAPTLDNPANHKFVDAYIKKFKAVPATYAAFAYDSAMLIDAAVRSVGGNLDDKDALRKALQTSEFKSLRGPFKFNSNHYPIQNVYLTEVQKRQDGLYQSAIVQTVLENNADRYSQLCAMK</sequence>
<dbReference type="GO" id="GO:0006865">
    <property type="term" value="P:amino acid transport"/>
    <property type="evidence" value="ECO:0007669"/>
    <property type="project" value="UniProtKB-KW"/>
</dbReference>
<name>A0AAJ4N8A0_AGRTU</name>
<proteinExistence type="inferred from homology"/>
<evidence type="ECO:0000256" key="2">
    <source>
        <dbReference type="ARBA" id="ARBA00022448"/>
    </source>
</evidence>
<dbReference type="Gene3D" id="3.40.50.2300">
    <property type="match status" value="2"/>
</dbReference>
<gene>
    <name evidence="7" type="ORF">G6M86_26710</name>
</gene>
<evidence type="ECO:0000259" key="6">
    <source>
        <dbReference type="Pfam" id="PF13458"/>
    </source>
</evidence>
<feature type="domain" description="Leucine-binding protein" evidence="6">
    <location>
        <begin position="24"/>
        <end position="359"/>
    </location>
</feature>
<dbReference type="InterPro" id="IPR000709">
    <property type="entry name" value="Leu_Ile_Val-bd"/>
</dbReference>
<dbReference type="EMBL" id="CP049219">
    <property type="protein sequence ID" value="QTG16900.1"/>
    <property type="molecule type" value="Genomic_DNA"/>
</dbReference>
<dbReference type="InterPro" id="IPR028082">
    <property type="entry name" value="Peripla_BP_I"/>
</dbReference>
<dbReference type="Proteomes" id="UP000663946">
    <property type="component" value="Plasmid pQ15_94_2"/>
</dbReference>
<dbReference type="Pfam" id="PF13458">
    <property type="entry name" value="Peripla_BP_6"/>
    <property type="match status" value="1"/>
</dbReference>
<evidence type="ECO:0000256" key="5">
    <source>
        <dbReference type="SAM" id="SignalP"/>
    </source>
</evidence>
<dbReference type="PANTHER" id="PTHR30483:SF6">
    <property type="entry name" value="PERIPLASMIC BINDING PROTEIN OF ABC TRANSPORTER FOR NATURAL AMINO ACIDS"/>
    <property type="match status" value="1"/>
</dbReference>
<evidence type="ECO:0000256" key="1">
    <source>
        <dbReference type="ARBA" id="ARBA00010062"/>
    </source>
</evidence>
<keyword evidence="4" id="KW-0029">Amino-acid transport</keyword>
<reference evidence="7" key="1">
    <citation type="submission" date="2020-02" db="EMBL/GenBank/DDBJ databases">
        <title>Unexpected conservation and global transmission of agrobacterial virulence plasmids.</title>
        <authorList>
            <person name="Weisberg A.J."/>
            <person name="Davis E.W. II"/>
            <person name="Tabima J.R."/>
            <person name="Belcher M.S."/>
            <person name="Miller M."/>
            <person name="Kuo C.-H."/>
            <person name="Loper J.E."/>
            <person name="Grunwald N.J."/>
            <person name="Putnam M.L."/>
            <person name="Chang J.H."/>
        </authorList>
    </citation>
    <scope>NUCLEOTIDE SEQUENCE</scope>
    <source>
        <strain evidence="7">Q15/94</strain>
        <plasmid evidence="7">pQ15_94_2</plasmid>
    </source>
</reference>
<accession>A0AAJ4N8A0</accession>
<dbReference type="InterPro" id="IPR028081">
    <property type="entry name" value="Leu-bd"/>
</dbReference>
<keyword evidence="3 5" id="KW-0732">Signal</keyword>
<keyword evidence="7" id="KW-0614">Plasmid</keyword>
<evidence type="ECO:0000256" key="3">
    <source>
        <dbReference type="ARBA" id="ARBA00022729"/>
    </source>
</evidence>
<dbReference type="AlphaFoldDB" id="A0AAJ4N8A0"/>
<dbReference type="PRINTS" id="PR00337">
    <property type="entry name" value="LEUILEVALBP"/>
</dbReference>